<accession>A0ABW2HGK8</accession>
<dbReference type="Proteomes" id="UP001596507">
    <property type="component" value="Unassembled WGS sequence"/>
</dbReference>
<comment type="caution">
    <text evidence="1">The sequence shown here is derived from an EMBL/GenBank/DDBJ whole genome shotgun (WGS) entry which is preliminary data.</text>
</comment>
<evidence type="ECO:0000313" key="1">
    <source>
        <dbReference type="EMBL" id="MFC7270054.1"/>
    </source>
</evidence>
<dbReference type="PIRSF" id="PIRSF009151">
    <property type="entry name" value="DUF779"/>
    <property type="match status" value="1"/>
</dbReference>
<reference evidence="2" key="1">
    <citation type="journal article" date="2019" name="Int. J. Syst. Evol. Microbiol.">
        <title>The Global Catalogue of Microorganisms (GCM) 10K type strain sequencing project: providing services to taxonomists for standard genome sequencing and annotation.</title>
        <authorList>
            <consortium name="The Broad Institute Genomics Platform"/>
            <consortium name="The Broad Institute Genome Sequencing Center for Infectious Disease"/>
            <person name="Wu L."/>
            <person name="Ma J."/>
        </authorList>
    </citation>
    <scope>NUCLEOTIDE SEQUENCE [LARGE SCALE GENOMIC DNA]</scope>
    <source>
        <strain evidence="2">CGMCC 1.15772</strain>
    </source>
</reference>
<name>A0ABW2HGK8_9MICO</name>
<proteinExistence type="predicted"/>
<sequence>MVSIGTYQRVAVTDAAADLLRQLTVTHGPLMFHQSGGCCDGSAPMCYPVGMFITGPSDVKLGELEVSGLDAIEVFISEAQFEYWKYTHITIDVVPGRGAGFSVEGPTGNRFIIRSRMLNDAELEYFGLKPKR</sequence>
<organism evidence="1 2">
    <name type="scientific">Microbacterium fluvii</name>
    <dbReference type="NCBI Taxonomy" id="415215"/>
    <lineage>
        <taxon>Bacteria</taxon>
        <taxon>Bacillati</taxon>
        <taxon>Actinomycetota</taxon>
        <taxon>Actinomycetes</taxon>
        <taxon>Micrococcales</taxon>
        <taxon>Microbacteriaceae</taxon>
        <taxon>Microbacterium</taxon>
    </lineage>
</organism>
<dbReference type="Pfam" id="PF05610">
    <property type="entry name" value="DUF779"/>
    <property type="match status" value="1"/>
</dbReference>
<protein>
    <submittedName>
        <fullName evidence="1">DUF779 domain-containing protein</fullName>
    </submittedName>
</protein>
<dbReference type="InterPro" id="IPR008497">
    <property type="entry name" value="DUF779"/>
</dbReference>
<dbReference type="RefSeq" id="WP_262874984.1">
    <property type="nucleotide sequence ID" value="NZ_BAABKW010000016.1"/>
</dbReference>
<keyword evidence="2" id="KW-1185">Reference proteome</keyword>
<evidence type="ECO:0000313" key="2">
    <source>
        <dbReference type="Proteomes" id="UP001596507"/>
    </source>
</evidence>
<gene>
    <name evidence="1" type="ORF">ACFQRL_13900</name>
</gene>
<dbReference type="EMBL" id="JBHTBE010000004">
    <property type="protein sequence ID" value="MFC7270054.1"/>
    <property type="molecule type" value="Genomic_DNA"/>
</dbReference>